<sequence length="292" mass="32029">MDVALHETAARVAGALAGRDPEGVDLAAYFARIGYSGPVGLDLETLRALVAAHMSAIPFENLDVVAGKGVDISARSVDAKLIGARRGGYCYEQNGLFKRVLAALGFEVDALMARVLLNQEPGRPMGRSHMTLKVTLGDEAHLVDVGFGGYGPAAPLRLAVESPQETPHELYRLSGYGPLLRLEAETEGRWTPLYEFSGEIQLPVDYLAANWFTSTHPSSFFTRQIVAARTTSEARYALYGRRLTIRRPGAEVERRELTAEEIGRALHELFLLKVEPEWAPLIERTAREDAGR</sequence>
<gene>
    <name evidence="3" type="ORF">IHQ68_18565</name>
</gene>
<protein>
    <submittedName>
        <fullName evidence="3">Arylamine N-acetyltransferase</fullName>
    </submittedName>
</protein>
<keyword evidence="4" id="KW-1185">Reference proteome</keyword>
<dbReference type="Proteomes" id="UP001181622">
    <property type="component" value="Unassembled WGS sequence"/>
</dbReference>
<dbReference type="Pfam" id="PF00797">
    <property type="entry name" value="Acetyltransf_2"/>
    <property type="match status" value="1"/>
</dbReference>
<organism evidence="3 4">
    <name type="scientific">Chelatococcus sambhunathii</name>
    <dbReference type="NCBI Taxonomy" id="363953"/>
    <lineage>
        <taxon>Bacteria</taxon>
        <taxon>Pseudomonadati</taxon>
        <taxon>Pseudomonadota</taxon>
        <taxon>Alphaproteobacteria</taxon>
        <taxon>Hyphomicrobiales</taxon>
        <taxon>Chelatococcaceae</taxon>
        <taxon>Chelatococcus</taxon>
    </lineage>
</organism>
<evidence type="ECO:0000256" key="2">
    <source>
        <dbReference type="RuleBase" id="RU003452"/>
    </source>
</evidence>
<name>A0ABU1DKH6_9HYPH</name>
<reference evidence="3" key="1">
    <citation type="submission" date="2020-10" db="EMBL/GenBank/DDBJ databases">
        <authorList>
            <person name="Abbas A."/>
            <person name="Razzaq R."/>
            <person name="Waqas M."/>
            <person name="Abbas N."/>
            <person name="Nielsen T.K."/>
            <person name="Hansen L.H."/>
            <person name="Hussain S."/>
            <person name="Shahid M."/>
        </authorList>
    </citation>
    <scope>NUCLEOTIDE SEQUENCE</scope>
    <source>
        <strain evidence="3">S14</strain>
    </source>
</reference>
<dbReference type="InterPro" id="IPR038765">
    <property type="entry name" value="Papain-like_cys_pep_sf"/>
</dbReference>
<dbReference type="EMBL" id="JADBEO010000061">
    <property type="protein sequence ID" value="MDR4308628.1"/>
    <property type="molecule type" value="Genomic_DNA"/>
</dbReference>
<dbReference type="Gene3D" id="3.30.2140.10">
    <property type="entry name" value="Arylamine N-acetyltransferase"/>
    <property type="match status" value="1"/>
</dbReference>
<comment type="caution">
    <text evidence="3">The sequence shown here is derived from an EMBL/GenBank/DDBJ whole genome shotgun (WGS) entry which is preliminary data.</text>
</comment>
<evidence type="ECO:0000313" key="4">
    <source>
        <dbReference type="Proteomes" id="UP001181622"/>
    </source>
</evidence>
<dbReference type="SUPFAM" id="SSF54001">
    <property type="entry name" value="Cysteine proteinases"/>
    <property type="match status" value="1"/>
</dbReference>
<evidence type="ECO:0000313" key="3">
    <source>
        <dbReference type="EMBL" id="MDR4308628.1"/>
    </source>
</evidence>
<dbReference type="PANTHER" id="PTHR11786">
    <property type="entry name" value="N-HYDROXYARYLAMINE O-ACETYLTRANSFERASE"/>
    <property type="match status" value="1"/>
</dbReference>
<comment type="similarity">
    <text evidence="1 2">Belongs to the arylamine N-acetyltransferase family.</text>
</comment>
<proteinExistence type="inferred from homology"/>
<dbReference type="PRINTS" id="PR01543">
    <property type="entry name" value="ANATRNSFRASE"/>
</dbReference>
<dbReference type="InterPro" id="IPR001447">
    <property type="entry name" value="Arylamine_N-AcTrfase"/>
</dbReference>
<dbReference type="Gene3D" id="2.40.128.150">
    <property type="entry name" value="Cysteine proteinases"/>
    <property type="match status" value="1"/>
</dbReference>
<accession>A0ABU1DKH6</accession>
<evidence type="ECO:0000256" key="1">
    <source>
        <dbReference type="ARBA" id="ARBA00006547"/>
    </source>
</evidence>
<dbReference type="PANTHER" id="PTHR11786:SF0">
    <property type="entry name" value="ARYLAMINE N-ACETYLTRANSFERASE 4-RELATED"/>
    <property type="match status" value="1"/>
</dbReference>